<keyword evidence="6" id="KW-1185">Reference proteome</keyword>
<dbReference type="InterPro" id="IPR056861">
    <property type="entry name" value="HMCN1-like_VWA"/>
</dbReference>
<dbReference type="Gene3D" id="3.40.50.410">
    <property type="entry name" value="von Willebrand factor, type A domain"/>
    <property type="match status" value="1"/>
</dbReference>
<evidence type="ECO:0000259" key="4">
    <source>
        <dbReference type="PROSITE" id="PS50234"/>
    </source>
</evidence>
<dbReference type="InterPro" id="IPR008969">
    <property type="entry name" value="CarboxyPept-like_regulatory"/>
</dbReference>
<dbReference type="Gene3D" id="2.60.40.1120">
    <property type="entry name" value="Carboxypeptidase-like, regulatory domain"/>
    <property type="match status" value="1"/>
</dbReference>
<dbReference type="RefSeq" id="WP_313998749.1">
    <property type="nucleotide sequence ID" value="NZ_JASJOT010000012.1"/>
</dbReference>
<name>A0ABT7CMR5_9BACT</name>
<dbReference type="PANTHER" id="PTHR47763">
    <property type="entry name" value="ALPHA-PROTEIN KINASE VWKA"/>
    <property type="match status" value="1"/>
</dbReference>
<dbReference type="PANTHER" id="PTHR47763:SF1">
    <property type="entry name" value="DUF659 DOMAIN-CONTAINING PROTEIN"/>
    <property type="match status" value="1"/>
</dbReference>
<comment type="subcellular location">
    <subcellularLocation>
        <location evidence="1">Secreted</location>
    </subcellularLocation>
</comment>
<dbReference type="Pfam" id="PF25106">
    <property type="entry name" value="VWA_4"/>
    <property type="match status" value="1"/>
</dbReference>
<dbReference type="InterPro" id="IPR002035">
    <property type="entry name" value="VWF_A"/>
</dbReference>
<dbReference type="EMBL" id="JASJOT010000012">
    <property type="protein sequence ID" value="MDJ1495045.1"/>
    <property type="molecule type" value="Genomic_DNA"/>
</dbReference>
<evidence type="ECO:0000256" key="3">
    <source>
        <dbReference type="ARBA" id="ARBA00022729"/>
    </source>
</evidence>
<dbReference type="InterPro" id="IPR052969">
    <property type="entry name" value="Thr-specific_kinase-like"/>
</dbReference>
<evidence type="ECO:0000313" key="6">
    <source>
        <dbReference type="Proteomes" id="UP001228581"/>
    </source>
</evidence>
<dbReference type="SUPFAM" id="SSF49464">
    <property type="entry name" value="Carboxypeptidase regulatory domain-like"/>
    <property type="match status" value="1"/>
</dbReference>
<reference evidence="5 6" key="1">
    <citation type="submission" date="2023-05" db="EMBL/GenBank/DDBJ databases">
        <authorList>
            <person name="Zhang X."/>
        </authorList>
    </citation>
    <scope>NUCLEOTIDE SEQUENCE [LARGE SCALE GENOMIC DNA]</scope>
    <source>
        <strain evidence="5 6">DM2B3-1</strain>
    </source>
</reference>
<proteinExistence type="predicted"/>
<protein>
    <submittedName>
        <fullName evidence="5">Carboxypeptidase-like regulatory domain-containing protein</fullName>
    </submittedName>
</protein>
<dbReference type="InterPro" id="IPR026444">
    <property type="entry name" value="Secre_tail"/>
</dbReference>
<keyword evidence="2" id="KW-0964">Secreted</keyword>
<accession>A0ABT7CMR5</accession>
<comment type="caution">
    <text evidence="5">The sequence shown here is derived from an EMBL/GenBank/DDBJ whole genome shotgun (WGS) entry which is preliminary data.</text>
</comment>
<gene>
    <name evidence="5" type="ORF">QNI19_19050</name>
</gene>
<dbReference type="Pfam" id="PF18962">
    <property type="entry name" value="Por_Secre_tail"/>
    <property type="match status" value="1"/>
</dbReference>
<feature type="domain" description="VWFA" evidence="4">
    <location>
        <begin position="296"/>
        <end position="491"/>
    </location>
</feature>
<dbReference type="PROSITE" id="PS50234">
    <property type="entry name" value="VWFA"/>
    <property type="match status" value="1"/>
</dbReference>
<sequence length="624" mass="68727">MKTLVLTNIFLLLSVLLFAQSLKIKGVVLSASDHTRLSGVTILEKGTTNGTYTDAHGQFSLLTKKANTRLIISHIGYVTEEIQVVKEDSLIIRLKEDTKVLSEVVVVGYSTTHKKEVTGAVAVLSGRVAGLDIGVSTKSTDASGFSSPRVSDKVLSAKPQLSGGVLTAGELNDFSKWKLWSDITKNELSEWKQQWQINPVERYTAQLITEEGFPVVGATVFLKDKQGALIWEAKSDNTGKCELWNNLFSTSKITKVHLLETIVDGQPYQIQQPRLFQEGINSMRIRKACTVPSIVDIAFVVDATGSMGDEIRYLQAELQDVMTRVKDSLVSSKVRLGSVFYRDHTDQYLTRKTNLSTDFNTTTRFIQDQRADGGGDFPEAVDEALKVAIEDLSWTEEATARLLFLILDAPPHGDSASIARIQQLTKKAAAKGIRIIPVTASGIDKSTEYLFRSIALASNGTYVFLTDDSGVGNAHIKPTTDHYEVELLNTLLVKLITKYTQVADCKAQSASLSRTTLNSKTDTLSGAYQSTSDSLTVSAGHTPPTNTFKWKCFPNPTSDVLHVELEGDLKELFVTDMTGKILIRSVPVDQKVALSMRNFPSGVYFLKFFTGTKWEVSRFVVTQI</sequence>
<evidence type="ECO:0000256" key="1">
    <source>
        <dbReference type="ARBA" id="ARBA00004613"/>
    </source>
</evidence>
<dbReference type="Proteomes" id="UP001228581">
    <property type="component" value="Unassembled WGS sequence"/>
</dbReference>
<dbReference type="SUPFAM" id="SSF53300">
    <property type="entry name" value="vWA-like"/>
    <property type="match status" value="1"/>
</dbReference>
<dbReference type="Pfam" id="PF13715">
    <property type="entry name" value="CarbopepD_reg_2"/>
    <property type="match status" value="1"/>
</dbReference>
<dbReference type="SMART" id="SM00327">
    <property type="entry name" value="VWA"/>
    <property type="match status" value="1"/>
</dbReference>
<dbReference type="InterPro" id="IPR036465">
    <property type="entry name" value="vWFA_dom_sf"/>
</dbReference>
<keyword evidence="3" id="KW-0732">Signal</keyword>
<evidence type="ECO:0000313" key="5">
    <source>
        <dbReference type="EMBL" id="MDJ1495045.1"/>
    </source>
</evidence>
<dbReference type="NCBIfam" id="TIGR04183">
    <property type="entry name" value="Por_Secre_tail"/>
    <property type="match status" value="1"/>
</dbReference>
<evidence type="ECO:0000256" key="2">
    <source>
        <dbReference type="ARBA" id="ARBA00022525"/>
    </source>
</evidence>
<dbReference type="CDD" id="cd00198">
    <property type="entry name" value="vWFA"/>
    <property type="match status" value="1"/>
</dbReference>
<organism evidence="5 6">
    <name type="scientific">Xanthocytophaga flava</name>
    <dbReference type="NCBI Taxonomy" id="3048013"/>
    <lineage>
        <taxon>Bacteria</taxon>
        <taxon>Pseudomonadati</taxon>
        <taxon>Bacteroidota</taxon>
        <taxon>Cytophagia</taxon>
        <taxon>Cytophagales</taxon>
        <taxon>Rhodocytophagaceae</taxon>
        <taxon>Xanthocytophaga</taxon>
    </lineage>
</organism>